<evidence type="ECO:0000313" key="3">
    <source>
        <dbReference type="EMBL" id="CAP64795.1"/>
    </source>
</evidence>
<feature type="region of interest" description="Disordered" evidence="1">
    <location>
        <begin position="627"/>
        <end position="689"/>
    </location>
</feature>
<feature type="compositionally biased region" description="Polar residues" evidence="1">
    <location>
        <begin position="666"/>
        <end position="682"/>
    </location>
</feature>
<dbReference type="AlphaFoldDB" id="B2ALE8"/>
<reference evidence="3 5" key="1">
    <citation type="journal article" date="2008" name="Genome Biol.">
        <title>The genome sequence of the model ascomycete fungus Podospora anserina.</title>
        <authorList>
            <person name="Espagne E."/>
            <person name="Lespinet O."/>
            <person name="Malagnac F."/>
            <person name="Da Silva C."/>
            <person name="Jaillon O."/>
            <person name="Porcel B.M."/>
            <person name="Couloux A."/>
            <person name="Aury J.-M."/>
            <person name="Segurens B."/>
            <person name="Poulain J."/>
            <person name="Anthouard V."/>
            <person name="Grossetete S."/>
            <person name="Khalili H."/>
            <person name="Coppin E."/>
            <person name="Dequard-Chablat M."/>
            <person name="Picard M."/>
            <person name="Contamine V."/>
            <person name="Arnaise S."/>
            <person name="Bourdais A."/>
            <person name="Berteaux-Lecellier V."/>
            <person name="Gautheret D."/>
            <person name="de Vries R.P."/>
            <person name="Battaglia E."/>
            <person name="Coutinho P.M."/>
            <person name="Danchin E.G.J."/>
            <person name="Henrissat B."/>
            <person name="El Khoury R."/>
            <person name="Sainsard-Chanet A."/>
            <person name="Boivin A."/>
            <person name="Pinan-Lucarre B."/>
            <person name="Sellem C.H."/>
            <person name="Debuchy R."/>
            <person name="Wincker P."/>
            <person name="Weissenbach J."/>
            <person name="Silar P."/>
        </authorList>
    </citation>
    <scope>NUCLEOTIDE SEQUENCE [LARGE SCALE GENOMIC DNA]</scope>
    <source>
        <strain evidence="5">S / ATCC MYA-4624 / DSM 980 / FGSC 10383</strain>
        <strain evidence="3">S mat+</strain>
    </source>
</reference>
<evidence type="ECO:0000313" key="4">
    <source>
        <dbReference type="EMBL" id="CDP29305.1"/>
    </source>
</evidence>
<dbReference type="PROSITE" id="PS50011">
    <property type="entry name" value="PROTEIN_KINASE_DOM"/>
    <property type="match status" value="1"/>
</dbReference>
<name>B2ALE8_PODAN</name>
<proteinExistence type="predicted"/>
<dbReference type="KEGG" id="pan:PODANSg1910"/>
<dbReference type="RefSeq" id="XP_001904888.1">
    <property type="nucleotide sequence ID" value="XM_001904853.1"/>
</dbReference>
<gene>
    <name evidence="3" type="ORF">PODANS_5_3490</name>
</gene>
<reference evidence="5" key="3">
    <citation type="journal article" date="2014" name="Genetics">
        <title>Maintaining two mating types: Structure of the mating type locus and its role in heterokaryosis in Podospora anserina.</title>
        <authorList>
            <person name="Grognet P."/>
            <person name="Bidard F."/>
            <person name="Kuchly C."/>
            <person name="Tong L.C.H."/>
            <person name="Coppin E."/>
            <person name="Benkhali J.A."/>
            <person name="Couloux A."/>
            <person name="Wincker P."/>
            <person name="Debuchy R."/>
            <person name="Silar P."/>
        </authorList>
    </citation>
    <scope>GENOME REANNOTATION</scope>
    <source>
        <strain evidence="5">S / ATCC MYA-4624 / DSM 980 / FGSC 10383</strain>
    </source>
</reference>
<feature type="region of interest" description="Disordered" evidence="1">
    <location>
        <begin position="1246"/>
        <end position="1268"/>
    </location>
</feature>
<dbReference type="OrthoDB" id="163438at2759"/>
<feature type="region of interest" description="Disordered" evidence="1">
    <location>
        <begin position="571"/>
        <end position="593"/>
    </location>
</feature>
<dbReference type="VEuPathDB" id="FungiDB:PODANS_5_3490"/>
<dbReference type="GeneID" id="6189083"/>
<dbReference type="HOGENOM" id="CLU_264196_0_0_1"/>
<feature type="compositionally biased region" description="Basic and acidic residues" evidence="1">
    <location>
        <begin position="790"/>
        <end position="799"/>
    </location>
</feature>
<protein>
    <submittedName>
        <fullName evidence="3">Podospora anserina S mat+ genomic DNA chromosome 5, supercontig 4</fullName>
    </submittedName>
</protein>
<dbReference type="PANTHER" id="PTHR35391:SF5">
    <property type="entry name" value="DUF6590 DOMAIN-CONTAINING PROTEIN"/>
    <property type="match status" value="1"/>
</dbReference>
<feature type="domain" description="Protein kinase" evidence="2">
    <location>
        <begin position="881"/>
        <end position="1227"/>
    </location>
</feature>
<feature type="compositionally biased region" description="Polar residues" evidence="1">
    <location>
        <begin position="627"/>
        <end position="639"/>
    </location>
</feature>
<dbReference type="GO" id="GO:0005524">
    <property type="term" value="F:ATP binding"/>
    <property type="evidence" value="ECO:0007669"/>
    <property type="project" value="InterPro"/>
</dbReference>
<dbReference type="Gene3D" id="1.10.510.10">
    <property type="entry name" value="Transferase(Phosphotransferase) domain 1"/>
    <property type="match status" value="1"/>
</dbReference>
<dbReference type="PANTHER" id="PTHR35391">
    <property type="entry name" value="C2H2-TYPE DOMAIN-CONTAINING PROTEIN-RELATED"/>
    <property type="match status" value="1"/>
</dbReference>
<dbReference type="Proteomes" id="UP000001197">
    <property type="component" value="Chromosome 5"/>
</dbReference>
<dbReference type="eggNOG" id="KOG0198">
    <property type="taxonomic scope" value="Eukaryota"/>
</dbReference>
<evidence type="ECO:0000256" key="1">
    <source>
        <dbReference type="SAM" id="MobiDB-lite"/>
    </source>
</evidence>
<organism evidence="3">
    <name type="scientific">Podospora anserina (strain S / ATCC MYA-4624 / DSM 980 / FGSC 10383)</name>
    <name type="common">Pleurage anserina</name>
    <dbReference type="NCBI Taxonomy" id="515849"/>
    <lineage>
        <taxon>Eukaryota</taxon>
        <taxon>Fungi</taxon>
        <taxon>Dikarya</taxon>
        <taxon>Ascomycota</taxon>
        <taxon>Pezizomycotina</taxon>
        <taxon>Sordariomycetes</taxon>
        <taxon>Sordariomycetidae</taxon>
        <taxon>Sordariales</taxon>
        <taxon>Podosporaceae</taxon>
        <taxon>Podospora</taxon>
        <taxon>Podospora anserina</taxon>
    </lineage>
</organism>
<reference evidence="3" key="2">
    <citation type="submission" date="2008-07" db="EMBL/GenBank/DDBJ databases">
        <authorList>
            <person name="Genoscope - CEA"/>
        </authorList>
    </citation>
    <scope>NUCLEOTIDE SEQUENCE</scope>
    <source>
        <strain evidence="3">S mat+</strain>
    </source>
</reference>
<dbReference type="SUPFAM" id="SSF56112">
    <property type="entry name" value="Protein kinase-like (PK-like)"/>
    <property type="match status" value="1"/>
</dbReference>
<feature type="region of interest" description="Disordered" evidence="1">
    <location>
        <begin position="751"/>
        <end position="804"/>
    </location>
</feature>
<sequence>MYSKAGVCDAGLGVRRVSLTTSRQVYQCATTTIRSAQLGLRQSSFKSSFPGILCHFRRQIDRYNMHPIKKTICATTTCHQQHQFLSVNISTRTFKMSTSTAILVNDNQIYERARDCESLFRRLLTDETVDNEPVEAKNYHIIREYHQRFQLWTAFVGVFAQPEASLDARLRDHPQVHNLVLRLLQLLQSNLARFNPSLILNHSNQALPEPVAAAALDAIHEAIERLQRLASIIRQSSMGSWASRVKAYALKVDPEEISEFERIALLFVKGRLDGVSESLAEQLASSITFRRLKLLYVRRHHQKLATPRQYLPSVGPNSEPNQSKADIRVRIPVPASQAHHRSSSSPFHQPIYATSQTSPSVLDQSRFQKEISKPASVLDNATVSLFGQGYSYPPRPKIENGLGFCKCQWCARELKTSDLEKHGWWSVNLTARAHFQHDLEPYVCISEECIDNLRYFSKLSEWREHMEEAHSKEWAQKIHNTVWYCDVEPGEYAEFPTGDKLREHIKTRHSAMTESRVVRKVTRNILRVTRNANICPLCNQDVLAVYELQSRITQAPSKGKQAAENEDVEYSFGGNDTQQHDSPKSPGDNRPSFVDYAKMVKHVAQHLKSLAFLSIRYIDDDNISVDSDQAASGQNGSTEEGSDNRLFGDTPDDEGPLQFEDIPSDVRTNAQSDDEGLSSNPAFPSESLPPVLGSVYSKSFYPDHSNEPVHRKTGRFVAADRSFEDFNTRVLSNLPDDQGPLEFQDTRPDLRTYEEAHPGPGAATVPSSERAIGDKTTMARSSPRFEASPDDVRPREATRPRSYSGSDFWERGSVDYLNEQQMTLKEFLESHDRDKFEWDSAGWETEHAWVEPVRQAGLNLTTHKVFHHRGQEYLKPPFPFLQEGEALGDSGSTITYRVKAPVDVTYPRSLALKVIVCRSHDRPPGPDSTARRSTLQALSKLSGIQHPHVVVYVASFEDYCLSTRQVRQRRGRKQEISTLSTSQVIKKHIFGVAVYPPAQTNLQVLLEDFHDSQTGEDSTRKSDNTWMGAYLCSYFGCLTRAMLYLWNSGIGIQYSDINLRKILIDDFGLPVIGTIGLTRHFETPTEPAGRLTKYKTPYIPPETDESSMDHPDSLTLPGLVYSLGCIFFEMTSVLLGLPRDNPREWLGLQSHNAGLEEPHWFTYRSALAGGAKLEDYFQVLRARQSNTDKSVMPKLIEPVLKILPIIGEMLEVKPEKRPHLKDLYPSFRHLYDLPESPGRCESCEKEWLQSRPRQETDMSEERPKQTKV</sequence>
<dbReference type="InterPro" id="IPR000719">
    <property type="entry name" value="Prot_kinase_dom"/>
</dbReference>
<dbReference type="GO" id="GO:0004672">
    <property type="term" value="F:protein kinase activity"/>
    <property type="evidence" value="ECO:0007669"/>
    <property type="project" value="InterPro"/>
</dbReference>
<dbReference type="STRING" id="515849.B2ALE8"/>
<keyword evidence="5" id="KW-1185">Reference proteome</keyword>
<evidence type="ECO:0000313" key="5">
    <source>
        <dbReference type="Proteomes" id="UP000001197"/>
    </source>
</evidence>
<dbReference type="InterPro" id="IPR011009">
    <property type="entry name" value="Kinase-like_dom_sf"/>
</dbReference>
<accession>B2ALE8</accession>
<reference evidence="4" key="4">
    <citation type="submission" date="2015-04" db="EMBL/GenBank/DDBJ databases">
        <title>Maintaining two mating types: Structure of the mating type locus and its role in heterokaryosis in Podospora anserina.</title>
        <authorList>
            <person name="Grognet P."/>
            <person name="Bidard F."/>
            <person name="Kuchly C."/>
            <person name="Chan Ho Tong L."/>
            <person name="Coppin E."/>
            <person name="Ait Benkhali J."/>
            <person name="Couloux A."/>
            <person name="Wincker P."/>
            <person name="Debuchy R."/>
            <person name="Silar P."/>
        </authorList>
    </citation>
    <scope>NUCLEOTIDE SEQUENCE</scope>
</reference>
<dbReference type="EMBL" id="CU633866">
    <property type="protein sequence ID" value="CAP64795.1"/>
    <property type="molecule type" value="Genomic_DNA"/>
</dbReference>
<evidence type="ECO:0000259" key="2">
    <source>
        <dbReference type="PROSITE" id="PS50011"/>
    </source>
</evidence>
<dbReference type="EMBL" id="FO904940">
    <property type="protein sequence ID" value="CDP29305.1"/>
    <property type="molecule type" value="Genomic_DNA"/>
</dbReference>